<keyword evidence="9 13" id="KW-0675">Receptor</keyword>
<evidence type="ECO:0000313" key="13">
    <source>
        <dbReference type="EMBL" id="KAB1278237.1"/>
    </source>
</evidence>
<comment type="caution">
    <text evidence="13">The sequence shown here is derived from an EMBL/GenBank/DDBJ whole genome shotgun (WGS) entry which is preliminary data.</text>
</comment>
<feature type="transmembrane region" description="Helical" evidence="11">
    <location>
        <begin position="24"/>
        <end position="57"/>
    </location>
</feature>
<comment type="subcellular location">
    <subcellularLocation>
        <location evidence="1">Cell membrane</location>
        <topology evidence="1">Multi-pass membrane protein</topology>
    </subcellularLocation>
</comment>
<dbReference type="GO" id="GO:0004984">
    <property type="term" value="F:olfactory receptor activity"/>
    <property type="evidence" value="ECO:0007669"/>
    <property type="project" value="InterPro"/>
</dbReference>
<evidence type="ECO:0000313" key="14">
    <source>
        <dbReference type="Proteomes" id="UP000299084"/>
    </source>
</evidence>
<dbReference type="GO" id="GO:0005886">
    <property type="term" value="C:plasma membrane"/>
    <property type="evidence" value="ECO:0007669"/>
    <property type="project" value="UniProtKB-SubCell"/>
</dbReference>
<dbReference type="PANTHER" id="PTHR26454">
    <property type="entry name" value="OLFACTORY RECEPTOR"/>
    <property type="match status" value="1"/>
</dbReference>
<protein>
    <submittedName>
        <fullName evidence="13">Olfactory receptor 6J1</fullName>
    </submittedName>
</protein>
<dbReference type="Gene3D" id="1.20.1070.10">
    <property type="entry name" value="Rhodopsin 7-helix transmembrane proteins"/>
    <property type="match status" value="1"/>
</dbReference>
<evidence type="ECO:0000256" key="4">
    <source>
        <dbReference type="ARBA" id="ARBA00022692"/>
    </source>
</evidence>
<accession>A0A5N4E4G9</accession>
<evidence type="ECO:0000256" key="10">
    <source>
        <dbReference type="ARBA" id="ARBA00023224"/>
    </source>
</evidence>
<dbReference type="PANTHER" id="PTHR26454:SF53">
    <property type="entry name" value="OLFACTORY RECEPTOR 6J1"/>
    <property type="match status" value="1"/>
</dbReference>
<proteinExistence type="predicted"/>
<evidence type="ECO:0000256" key="1">
    <source>
        <dbReference type="ARBA" id="ARBA00004651"/>
    </source>
</evidence>
<dbReference type="PRINTS" id="PR00245">
    <property type="entry name" value="OLFACTORYR"/>
</dbReference>
<evidence type="ECO:0000256" key="3">
    <source>
        <dbReference type="ARBA" id="ARBA00022606"/>
    </source>
</evidence>
<evidence type="ECO:0000256" key="5">
    <source>
        <dbReference type="ARBA" id="ARBA00022725"/>
    </source>
</evidence>
<dbReference type="GO" id="GO:0004930">
    <property type="term" value="F:G protein-coupled receptor activity"/>
    <property type="evidence" value="ECO:0007669"/>
    <property type="project" value="UniProtKB-KW"/>
</dbReference>
<organism evidence="13 14">
    <name type="scientific">Camelus dromedarius</name>
    <name type="common">Dromedary</name>
    <name type="synonym">Arabian camel</name>
    <dbReference type="NCBI Taxonomy" id="9838"/>
    <lineage>
        <taxon>Eukaryota</taxon>
        <taxon>Metazoa</taxon>
        <taxon>Chordata</taxon>
        <taxon>Craniata</taxon>
        <taxon>Vertebrata</taxon>
        <taxon>Euteleostomi</taxon>
        <taxon>Mammalia</taxon>
        <taxon>Eutheria</taxon>
        <taxon>Laurasiatheria</taxon>
        <taxon>Artiodactyla</taxon>
        <taxon>Tylopoda</taxon>
        <taxon>Camelidae</taxon>
        <taxon>Camelus</taxon>
    </lineage>
</organism>
<keyword evidence="6 11" id="KW-1133">Transmembrane helix</keyword>
<keyword evidence="8 11" id="KW-0472">Membrane</keyword>
<evidence type="ECO:0000256" key="11">
    <source>
        <dbReference type="SAM" id="Phobius"/>
    </source>
</evidence>
<feature type="domain" description="G-protein coupled receptors family 1 profile" evidence="12">
    <location>
        <begin position="42"/>
        <end position="131"/>
    </location>
</feature>
<dbReference type="Pfam" id="PF13853">
    <property type="entry name" value="7tm_4"/>
    <property type="match status" value="1"/>
</dbReference>
<dbReference type="InterPro" id="IPR047132">
    <property type="entry name" value="Olfact_rcpt_6C-like"/>
</dbReference>
<keyword evidence="2" id="KW-1003">Cell membrane</keyword>
<dbReference type="AlphaFoldDB" id="A0A5N4E4G9"/>
<evidence type="ECO:0000256" key="9">
    <source>
        <dbReference type="ARBA" id="ARBA00023170"/>
    </source>
</evidence>
<keyword evidence="3" id="KW-0716">Sensory transduction</keyword>
<feature type="transmembrane region" description="Helical" evidence="11">
    <location>
        <begin position="69"/>
        <end position="87"/>
    </location>
</feature>
<dbReference type="InterPro" id="IPR017452">
    <property type="entry name" value="GPCR_Rhodpsn_7TM"/>
</dbReference>
<sequence length="131" mass="14552">MENQTASVMEFILLGLPLSRQVELLFLVLLLPTFLLTLLGNLLIIFMSCDLYAAICYPLRYSTIMRPPVCIGTVGFSWVGGFLSVLFPTNLISQLPFCDSNIINHFFCDSGPLLALACADTTAIELMDFMF</sequence>
<keyword evidence="4 11" id="KW-0812">Transmembrane</keyword>
<evidence type="ECO:0000259" key="12">
    <source>
        <dbReference type="PROSITE" id="PS50262"/>
    </source>
</evidence>
<name>A0A5N4E4G9_CAMDR</name>
<keyword evidence="5" id="KW-0552">Olfaction</keyword>
<keyword evidence="14" id="KW-1185">Reference proteome</keyword>
<evidence type="ECO:0000256" key="7">
    <source>
        <dbReference type="ARBA" id="ARBA00023040"/>
    </source>
</evidence>
<dbReference type="InterPro" id="IPR000725">
    <property type="entry name" value="Olfact_rcpt"/>
</dbReference>
<dbReference type="Proteomes" id="UP000299084">
    <property type="component" value="Unassembled WGS sequence"/>
</dbReference>
<evidence type="ECO:0000256" key="2">
    <source>
        <dbReference type="ARBA" id="ARBA00022475"/>
    </source>
</evidence>
<keyword evidence="7" id="KW-0297">G-protein coupled receptor</keyword>
<evidence type="ECO:0000256" key="8">
    <source>
        <dbReference type="ARBA" id="ARBA00023136"/>
    </source>
</evidence>
<gene>
    <name evidence="13" type="ORF">Cadr_000005733</name>
</gene>
<keyword evidence="10" id="KW-0807">Transducer</keyword>
<dbReference type="SUPFAM" id="SSF81321">
    <property type="entry name" value="Family A G protein-coupled receptor-like"/>
    <property type="match status" value="1"/>
</dbReference>
<dbReference type="EMBL" id="JWIN03000006">
    <property type="protein sequence ID" value="KAB1278237.1"/>
    <property type="molecule type" value="Genomic_DNA"/>
</dbReference>
<reference evidence="13 14" key="1">
    <citation type="journal article" date="2019" name="Mol. Ecol. Resour.">
        <title>Improving Illumina assemblies with Hi-C and long reads: an example with the North African dromedary.</title>
        <authorList>
            <person name="Elbers J.P."/>
            <person name="Rogers M.F."/>
            <person name="Perelman P.L."/>
            <person name="Proskuryakova A.A."/>
            <person name="Serdyukova N.A."/>
            <person name="Johnson W.E."/>
            <person name="Horin P."/>
            <person name="Corander J."/>
            <person name="Murphy D."/>
            <person name="Burger P.A."/>
        </authorList>
    </citation>
    <scope>NUCLEOTIDE SEQUENCE [LARGE SCALE GENOMIC DNA]</scope>
    <source>
        <strain evidence="13">Drom800</strain>
        <tissue evidence="13">Blood</tissue>
    </source>
</reference>
<dbReference type="PROSITE" id="PS50262">
    <property type="entry name" value="G_PROTEIN_RECEP_F1_2"/>
    <property type="match status" value="1"/>
</dbReference>
<evidence type="ECO:0000256" key="6">
    <source>
        <dbReference type="ARBA" id="ARBA00022989"/>
    </source>
</evidence>